<evidence type="ECO:0008006" key="5">
    <source>
        <dbReference type="Google" id="ProtNLM"/>
    </source>
</evidence>
<protein>
    <recommendedName>
        <fullName evidence="5">DUF1911 domain-containing protein</fullName>
    </recommendedName>
</protein>
<dbReference type="InterPro" id="IPR028983">
    <property type="entry name" value="PA2201-like_C"/>
</dbReference>
<feature type="domain" description="PoNi C-terminal" evidence="2">
    <location>
        <begin position="158"/>
        <end position="260"/>
    </location>
</feature>
<keyword evidence="4" id="KW-1185">Reference proteome</keyword>
<dbReference type="SUPFAM" id="SSF140731">
    <property type="entry name" value="PA2201 C-terminal domain-like"/>
    <property type="match status" value="1"/>
</dbReference>
<proteinExistence type="predicted"/>
<reference evidence="4" key="1">
    <citation type="journal article" date="2019" name="Int. J. Syst. Evol. Microbiol.">
        <title>The Global Catalogue of Microorganisms (GCM) 10K type strain sequencing project: providing services to taxonomists for standard genome sequencing and annotation.</title>
        <authorList>
            <consortium name="The Broad Institute Genomics Platform"/>
            <consortium name="The Broad Institute Genome Sequencing Center for Infectious Disease"/>
            <person name="Wu L."/>
            <person name="Ma J."/>
        </authorList>
    </citation>
    <scope>NUCLEOTIDE SEQUENCE [LARGE SCALE GENOMIC DNA]</scope>
    <source>
        <strain evidence="4">KCTC 32041</strain>
    </source>
</reference>
<evidence type="ECO:0000259" key="1">
    <source>
        <dbReference type="Pfam" id="PF08928"/>
    </source>
</evidence>
<comment type="caution">
    <text evidence="3">The sequence shown here is derived from an EMBL/GenBank/DDBJ whole genome shotgun (WGS) entry which is preliminary data.</text>
</comment>
<dbReference type="Proteomes" id="UP000600877">
    <property type="component" value="Unassembled WGS sequence"/>
</dbReference>
<dbReference type="InterPro" id="IPR015024">
    <property type="entry name" value="PoNi_N"/>
</dbReference>
<dbReference type="Pfam" id="PF08928">
    <property type="entry name" value="PoNi_N"/>
    <property type="match status" value="1"/>
</dbReference>
<gene>
    <name evidence="3" type="ORF">GCM10011290_26940</name>
</gene>
<dbReference type="InterPro" id="IPR015025">
    <property type="entry name" value="PoNi_C"/>
</dbReference>
<dbReference type="Gene3D" id="1.10.3920.10">
    <property type="entry name" value="PA2201 C-terminal domain-like"/>
    <property type="match status" value="1"/>
</dbReference>
<dbReference type="Pfam" id="PF08929">
    <property type="entry name" value="PoNi_C"/>
    <property type="match status" value="1"/>
</dbReference>
<evidence type="ECO:0000313" key="3">
    <source>
        <dbReference type="EMBL" id="GGX97585.1"/>
    </source>
</evidence>
<feature type="domain" description="PoNi N-terminal" evidence="1">
    <location>
        <begin position="62"/>
        <end position="140"/>
    </location>
</feature>
<accession>A0ABQ2YZW5</accession>
<name>A0ABQ2YZW5_9NEIS</name>
<evidence type="ECO:0000259" key="2">
    <source>
        <dbReference type="Pfam" id="PF08929"/>
    </source>
</evidence>
<evidence type="ECO:0000313" key="4">
    <source>
        <dbReference type="Proteomes" id="UP000600877"/>
    </source>
</evidence>
<sequence>MQIYNSSKLAARKREPLLDYSEHYDFVVSGAVESYEIVAEGIRLRGDIDYDKAARMEATRQRAWDALDHLLISYSAGNPLDELRDFYPTVLDYWEVFARYDKIFDDSPEAGGHRVPHIDLYDLAYSQAVQLLSMCLLLGHSQLMPRWAPILDYENDDPDILIETLMTPFVPGRRPGVTYTRNLPYKKLQKVLDASPDKRPALMAKYLDEWYSASRREPYHGSHEAPNFTGYWSWEAAAITWLLDIDDSLFRDKPFYPAELVDHARHHYSAQQAIDALQPTRCEAGQPCPQAGSWWTPAKPDARRTFAQGEVMPAFPDSSYGATIWYREAE</sequence>
<organism evidence="3 4">
    <name type="scientific">Vogesella alkaliphila</name>
    <dbReference type="NCBI Taxonomy" id="1193621"/>
    <lineage>
        <taxon>Bacteria</taxon>
        <taxon>Pseudomonadati</taxon>
        <taxon>Pseudomonadota</taxon>
        <taxon>Betaproteobacteria</taxon>
        <taxon>Neisseriales</taxon>
        <taxon>Chromobacteriaceae</taxon>
        <taxon>Vogesella</taxon>
    </lineage>
</organism>
<dbReference type="EMBL" id="BMYW01000010">
    <property type="protein sequence ID" value="GGX97585.1"/>
    <property type="molecule type" value="Genomic_DNA"/>
</dbReference>